<dbReference type="EMBL" id="JAERRH010000003">
    <property type="protein sequence ID" value="MBL1104800.1"/>
    <property type="molecule type" value="Genomic_DNA"/>
</dbReference>
<reference evidence="6 7" key="1">
    <citation type="submission" date="2021-01" db="EMBL/GenBank/DDBJ databases">
        <title>WGS of actinomycetes isolated from Thailand.</title>
        <authorList>
            <person name="Thawai C."/>
        </authorList>
    </citation>
    <scope>NUCLEOTIDE SEQUENCE [LARGE SCALE GENOMIC DNA]</scope>
    <source>
        <strain evidence="6 7">CH5-8</strain>
    </source>
</reference>
<dbReference type="PANTHER" id="PTHR47547:SF1">
    <property type="entry name" value="ASPARTATE-PROTON SYMPORTER"/>
    <property type="match status" value="1"/>
</dbReference>
<evidence type="ECO:0000256" key="3">
    <source>
        <dbReference type="ARBA" id="ARBA00022989"/>
    </source>
</evidence>
<evidence type="ECO:0000256" key="1">
    <source>
        <dbReference type="ARBA" id="ARBA00004141"/>
    </source>
</evidence>
<feature type="transmembrane region" description="Helical" evidence="5">
    <location>
        <begin position="243"/>
        <end position="266"/>
    </location>
</feature>
<evidence type="ECO:0000256" key="5">
    <source>
        <dbReference type="SAM" id="Phobius"/>
    </source>
</evidence>
<name>A0ABS1NYE3_9ACTN</name>
<feature type="transmembrane region" description="Helical" evidence="5">
    <location>
        <begin position="163"/>
        <end position="183"/>
    </location>
</feature>
<keyword evidence="4 5" id="KW-0472">Membrane</keyword>
<feature type="transmembrane region" description="Helical" evidence="5">
    <location>
        <begin position="134"/>
        <end position="156"/>
    </location>
</feature>
<feature type="transmembrane region" description="Helical" evidence="5">
    <location>
        <begin position="373"/>
        <end position="391"/>
    </location>
</feature>
<evidence type="ECO:0000313" key="7">
    <source>
        <dbReference type="Proteomes" id="UP000621386"/>
    </source>
</evidence>
<comment type="caution">
    <text evidence="6">The sequence shown here is derived from an EMBL/GenBank/DDBJ whole genome shotgun (WGS) entry which is preliminary data.</text>
</comment>
<proteinExistence type="predicted"/>
<keyword evidence="7" id="KW-1185">Reference proteome</keyword>
<organism evidence="6 7">
    <name type="scientific">Streptomyces musisoli</name>
    <dbReference type="NCBI Taxonomy" id="2802280"/>
    <lineage>
        <taxon>Bacteria</taxon>
        <taxon>Bacillati</taxon>
        <taxon>Actinomycetota</taxon>
        <taxon>Actinomycetes</taxon>
        <taxon>Kitasatosporales</taxon>
        <taxon>Streptomycetaceae</taxon>
        <taxon>Streptomyces</taxon>
    </lineage>
</organism>
<dbReference type="Pfam" id="PF13520">
    <property type="entry name" value="AA_permease_2"/>
    <property type="match status" value="1"/>
</dbReference>
<keyword evidence="2 5" id="KW-0812">Transmembrane</keyword>
<evidence type="ECO:0000313" key="6">
    <source>
        <dbReference type="EMBL" id="MBL1104800.1"/>
    </source>
</evidence>
<feature type="transmembrane region" description="Helical" evidence="5">
    <location>
        <begin position="457"/>
        <end position="476"/>
    </location>
</feature>
<dbReference type="PANTHER" id="PTHR47547">
    <property type="match status" value="1"/>
</dbReference>
<gene>
    <name evidence="6" type="ORF">JK361_09365</name>
</gene>
<accession>A0ABS1NYE3</accession>
<feature type="transmembrane region" description="Helical" evidence="5">
    <location>
        <begin position="51"/>
        <end position="73"/>
    </location>
</feature>
<dbReference type="InterPro" id="IPR002293">
    <property type="entry name" value="AA/rel_permease1"/>
</dbReference>
<feature type="transmembrane region" description="Helical" evidence="5">
    <location>
        <begin position="21"/>
        <end position="45"/>
    </location>
</feature>
<feature type="transmembrane region" description="Helical" evidence="5">
    <location>
        <begin position="403"/>
        <end position="420"/>
    </location>
</feature>
<feature type="transmembrane region" description="Helical" evidence="5">
    <location>
        <begin position="203"/>
        <end position="222"/>
    </location>
</feature>
<feature type="transmembrane region" description="Helical" evidence="5">
    <location>
        <begin position="488"/>
        <end position="504"/>
    </location>
</feature>
<dbReference type="InterPro" id="IPR052962">
    <property type="entry name" value="AA_Transporter_AGT"/>
</dbReference>
<evidence type="ECO:0000256" key="2">
    <source>
        <dbReference type="ARBA" id="ARBA00022692"/>
    </source>
</evidence>
<protein>
    <submittedName>
        <fullName evidence="6">APC family permease</fullName>
    </submittedName>
</protein>
<feature type="transmembrane region" description="Helical" evidence="5">
    <location>
        <begin position="334"/>
        <end position="361"/>
    </location>
</feature>
<dbReference type="Proteomes" id="UP000621386">
    <property type="component" value="Unassembled WGS sequence"/>
</dbReference>
<keyword evidence="3 5" id="KW-1133">Transmembrane helix</keyword>
<feature type="transmembrane region" description="Helical" evidence="5">
    <location>
        <begin position="94"/>
        <end position="114"/>
    </location>
</feature>
<feature type="transmembrane region" description="Helical" evidence="5">
    <location>
        <begin position="426"/>
        <end position="445"/>
    </location>
</feature>
<feature type="transmembrane region" description="Helical" evidence="5">
    <location>
        <begin position="286"/>
        <end position="313"/>
    </location>
</feature>
<comment type="subcellular location">
    <subcellularLocation>
        <location evidence="1">Membrane</location>
        <topology evidence="1">Multi-pass membrane protein</topology>
    </subcellularLocation>
</comment>
<dbReference type="Gene3D" id="1.20.1740.10">
    <property type="entry name" value="Amino acid/polyamine transporter I"/>
    <property type="match status" value="1"/>
</dbReference>
<evidence type="ECO:0000256" key="4">
    <source>
        <dbReference type="ARBA" id="ARBA00023136"/>
    </source>
</evidence>
<sequence length="524" mass="55753">MPAAPDAVRREERKLRRHLGFWALTAVGFSDIVGSGWLFSAMYAAQTAGPLSVLSWLAAGALAMLVALVLVDLAARMPEAGGTVRWPLYANSPLVAGVISWAVLLSVGANAAEVTATVQYLTRWFPALHAHGRLSWPGVVVAVALTLGFATLNWFGVRLFTRVNVVLTLVKTSVPVLTVVLLLASGFHPHRLTDHGGFAPYGWSAGLAALSAGGVIYAVNGFQAPVDLAGEARDPGRHLRRAVPTAIGLAVLLYTGLQLAFLFAVPDGALTHGWQGVDLTSPFGELALLINLHWLAMLLYADAVVSPGGATFVGVGINARRSYALAKNGMLPRWFLSVHAGSGIPHRALVLNVTVMTVYLLPFGTWQDVVGTLGNLFLLVYATSAVAAATLRPAGRPAGPVRWIAPLSFLVATLFVYWSTWHRLRLTLPLALAGVPLSWLVRAGRGRFPLRRELCDGAWLLVWLTGLLCCSALGSFGGSGLLSQPYDTLAVVGFSSAVFAWAVRSGRRHVAEARPTGPGRPLLR</sequence>